<dbReference type="FunFam" id="3.40.1190.10:FF:000011">
    <property type="entry name" value="Folylpolyglutamate synthase/dihydrofolate synthase"/>
    <property type="match status" value="1"/>
</dbReference>
<organism evidence="14 15">
    <name type="scientific">Catellicoccus marimammalium M35/04/3</name>
    <dbReference type="NCBI Taxonomy" id="1234409"/>
    <lineage>
        <taxon>Bacteria</taxon>
        <taxon>Bacillati</taxon>
        <taxon>Bacillota</taxon>
        <taxon>Bacilli</taxon>
        <taxon>Lactobacillales</taxon>
        <taxon>Enterococcaceae</taxon>
        <taxon>Catellicoccus</taxon>
    </lineage>
</organism>
<dbReference type="GO" id="GO:0004326">
    <property type="term" value="F:tetrahydrofolylpolyglutamate synthase activity"/>
    <property type="evidence" value="ECO:0007669"/>
    <property type="project" value="UniProtKB-EC"/>
</dbReference>
<dbReference type="Pfam" id="PF02875">
    <property type="entry name" value="Mur_ligase_C"/>
    <property type="match status" value="1"/>
</dbReference>
<dbReference type="GO" id="GO:0008841">
    <property type="term" value="F:dihydrofolate synthase activity"/>
    <property type="evidence" value="ECO:0007669"/>
    <property type="project" value="TreeGrafter"/>
</dbReference>
<comment type="catalytic activity">
    <reaction evidence="10">
        <text>(6S)-5,6,7,8-tetrahydrofolyl-(gamma-L-Glu)(n) + L-glutamate + ATP = (6S)-5,6,7,8-tetrahydrofolyl-(gamma-L-Glu)(n+1) + ADP + phosphate + H(+)</text>
        <dbReference type="Rhea" id="RHEA:10580"/>
        <dbReference type="Rhea" id="RHEA-COMP:14738"/>
        <dbReference type="Rhea" id="RHEA-COMP:14740"/>
        <dbReference type="ChEBI" id="CHEBI:15378"/>
        <dbReference type="ChEBI" id="CHEBI:29985"/>
        <dbReference type="ChEBI" id="CHEBI:30616"/>
        <dbReference type="ChEBI" id="CHEBI:43474"/>
        <dbReference type="ChEBI" id="CHEBI:141005"/>
        <dbReference type="ChEBI" id="CHEBI:456216"/>
        <dbReference type="EC" id="6.3.2.17"/>
    </reaction>
</comment>
<evidence type="ECO:0000256" key="2">
    <source>
        <dbReference type="ARBA" id="ARBA00008276"/>
    </source>
</evidence>
<evidence type="ECO:0000256" key="10">
    <source>
        <dbReference type="ARBA" id="ARBA00047493"/>
    </source>
</evidence>
<dbReference type="OrthoDB" id="9809356at2"/>
<keyword evidence="15" id="KW-1185">Reference proteome</keyword>
<dbReference type="PROSITE" id="PS01012">
    <property type="entry name" value="FOLYLPOLYGLU_SYNT_2"/>
    <property type="match status" value="1"/>
</dbReference>
<keyword evidence="7 11" id="KW-0067">ATP-binding</keyword>
<sequence>MDVYTAINWIHERKKFSKNPNLTRVQHLLHQLGNPERDLKVIHVAGTNGKGSTVAYLSALFQELNYTVGSFTSPYIESFNERICLNGRPISDTELIALICRIQPLVKEMDEIEDLQGCTEFEITTAMMFCYFKEKGVDIALIEVGLGGMYDSTNVVCKPLVTGISSIGYDHMQLLGDTLEEIASEKMGIFKPNCPVVLGKMEECIENYCTDYALSLKCPVYRYNTEYRVDYLGRSSKKVGEKFNYKDNMRSAKRLVTPLIGHHQVENASFALQIFDIALHYEKRTLSNNDVQHALAKVNWPGRMEIYQNEPLIILDGAHNAPAMKRLVETLEDEYKDYEVHVLFSALQGKQYPEMIAELQKLPNVDITLTTFDTPKALPIEAFESYREGGLTVTDNWKKAFFDLLKGMDDSKEMVVVTGSLYFLSQVRNFLMSGIV</sequence>
<name>K8Z876_9ENTE</name>
<dbReference type="PIRSF" id="PIRSF001563">
    <property type="entry name" value="Folylpolyglu_synth"/>
    <property type="match status" value="1"/>
</dbReference>
<dbReference type="InterPro" id="IPR018109">
    <property type="entry name" value="Folylpolyglutamate_synth_CS"/>
</dbReference>
<evidence type="ECO:0000256" key="9">
    <source>
        <dbReference type="ARBA" id="ARBA00030592"/>
    </source>
</evidence>
<reference evidence="14 15" key="1">
    <citation type="journal article" date="2013" name="Genome Announc.">
        <title>Draft Genome Sequence of Catellicoccus marimammalium, a Novel Species Commonly Found in Gull Feces.</title>
        <authorList>
            <person name="Weigand M.R."/>
            <person name="Ryu H."/>
            <person name="Bozcek L."/>
            <person name="Konstantinidis K.T."/>
            <person name="Santo Domingo J.W."/>
        </authorList>
    </citation>
    <scope>NUCLEOTIDE SEQUENCE [LARGE SCALE GENOMIC DNA]</scope>
    <source>
        <strain evidence="14 15">M35/04/3</strain>
    </source>
</reference>
<keyword evidence="4 11" id="KW-0436">Ligase</keyword>
<proteinExistence type="inferred from homology"/>
<evidence type="ECO:0000256" key="8">
    <source>
        <dbReference type="ARBA" id="ARBA00022842"/>
    </source>
</evidence>
<dbReference type="InterPro" id="IPR013221">
    <property type="entry name" value="Mur_ligase_cen"/>
</dbReference>
<evidence type="ECO:0000256" key="4">
    <source>
        <dbReference type="ARBA" id="ARBA00022598"/>
    </source>
</evidence>
<dbReference type="eggNOG" id="COG0285">
    <property type="taxonomic scope" value="Bacteria"/>
</dbReference>
<dbReference type="Gene3D" id="3.40.1190.10">
    <property type="entry name" value="Mur-like, catalytic domain"/>
    <property type="match status" value="1"/>
</dbReference>
<dbReference type="GO" id="GO:0046872">
    <property type="term" value="F:metal ion binding"/>
    <property type="evidence" value="ECO:0007669"/>
    <property type="project" value="UniProtKB-KW"/>
</dbReference>
<dbReference type="STRING" id="1234409.C683_0565"/>
<dbReference type="InterPro" id="IPR036565">
    <property type="entry name" value="Mur-like_cat_sf"/>
</dbReference>
<protein>
    <recommendedName>
        <fullName evidence="3">tetrahydrofolate synthase</fullName>
        <ecNumber evidence="3">6.3.2.17</ecNumber>
    </recommendedName>
    <alternativeName>
        <fullName evidence="9">Tetrahydrofolylpolyglutamate synthase</fullName>
    </alternativeName>
</protein>
<evidence type="ECO:0000313" key="15">
    <source>
        <dbReference type="Proteomes" id="UP000016057"/>
    </source>
</evidence>
<gene>
    <name evidence="14" type="ORF">C683_0565</name>
</gene>
<dbReference type="SUPFAM" id="SSF53244">
    <property type="entry name" value="MurD-like peptide ligases, peptide-binding domain"/>
    <property type="match status" value="1"/>
</dbReference>
<feature type="domain" description="Mur ligase C-terminal" evidence="12">
    <location>
        <begin position="302"/>
        <end position="420"/>
    </location>
</feature>
<dbReference type="InterPro" id="IPR004101">
    <property type="entry name" value="Mur_ligase_C"/>
</dbReference>
<keyword evidence="5" id="KW-0479">Metal-binding</keyword>
<dbReference type="Gene3D" id="3.90.190.20">
    <property type="entry name" value="Mur ligase, C-terminal domain"/>
    <property type="match status" value="1"/>
</dbReference>
<evidence type="ECO:0000256" key="1">
    <source>
        <dbReference type="ARBA" id="ARBA00001946"/>
    </source>
</evidence>
<dbReference type="NCBIfam" id="TIGR01499">
    <property type="entry name" value="folC"/>
    <property type="match status" value="1"/>
</dbReference>
<evidence type="ECO:0000256" key="11">
    <source>
        <dbReference type="PIRNR" id="PIRNR001563"/>
    </source>
</evidence>
<dbReference type="SUPFAM" id="SSF53623">
    <property type="entry name" value="MurD-like peptide ligases, catalytic domain"/>
    <property type="match status" value="1"/>
</dbReference>
<evidence type="ECO:0000256" key="6">
    <source>
        <dbReference type="ARBA" id="ARBA00022741"/>
    </source>
</evidence>
<dbReference type="AlphaFoldDB" id="K8Z876"/>
<accession>K8Z876</accession>
<dbReference type="EC" id="6.3.2.17" evidence="3"/>
<dbReference type="EMBL" id="AMYT01000017">
    <property type="protein sequence ID" value="EKU27234.1"/>
    <property type="molecule type" value="Genomic_DNA"/>
</dbReference>
<dbReference type="Pfam" id="PF08245">
    <property type="entry name" value="Mur_ligase_M"/>
    <property type="match status" value="1"/>
</dbReference>
<evidence type="ECO:0000313" key="14">
    <source>
        <dbReference type="EMBL" id="EKU27234.1"/>
    </source>
</evidence>
<dbReference type="PANTHER" id="PTHR11136">
    <property type="entry name" value="FOLYLPOLYGLUTAMATE SYNTHASE-RELATED"/>
    <property type="match status" value="1"/>
</dbReference>
<evidence type="ECO:0000259" key="12">
    <source>
        <dbReference type="Pfam" id="PF02875"/>
    </source>
</evidence>
<keyword evidence="6 11" id="KW-0547">Nucleotide-binding</keyword>
<evidence type="ECO:0000256" key="3">
    <source>
        <dbReference type="ARBA" id="ARBA00013025"/>
    </source>
</evidence>
<dbReference type="Proteomes" id="UP000016057">
    <property type="component" value="Unassembled WGS sequence"/>
</dbReference>
<dbReference type="PANTHER" id="PTHR11136:SF0">
    <property type="entry name" value="DIHYDROFOLATE SYNTHETASE-RELATED"/>
    <property type="match status" value="1"/>
</dbReference>
<keyword evidence="8" id="KW-0460">Magnesium</keyword>
<dbReference type="PATRIC" id="fig|1234409.3.peg.515"/>
<evidence type="ECO:0000256" key="5">
    <source>
        <dbReference type="ARBA" id="ARBA00022723"/>
    </source>
</evidence>
<dbReference type="InterPro" id="IPR036615">
    <property type="entry name" value="Mur_ligase_C_dom_sf"/>
</dbReference>
<dbReference type="RefSeq" id="WP_009489719.1">
    <property type="nucleotide sequence ID" value="NZ_AMYT01000017.1"/>
</dbReference>
<evidence type="ECO:0000259" key="13">
    <source>
        <dbReference type="Pfam" id="PF08245"/>
    </source>
</evidence>
<dbReference type="GO" id="GO:0005524">
    <property type="term" value="F:ATP binding"/>
    <property type="evidence" value="ECO:0007669"/>
    <property type="project" value="UniProtKB-KW"/>
</dbReference>
<feature type="domain" description="Mur ligase central" evidence="13">
    <location>
        <begin position="44"/>
        <end position="272"/>
    </location>
</feature>
<comment type="similarity">
    <text evidence="2 11">Belongs to the folylpolyglutamate synthase family.</text>
</comment>
<comment type="cofactor">
    <cofactor evidence="1">
        <name>Mg(2+)</name>
        <dbReference type="ChEBI" id="CHEBI:18420"/>
    </cofactor>
</comment>
<evidence type="ECO:0000256" key="7">
    <source>
        <dbReference type="ARBA" id="ARBA00022840"/>
    </source>
</evidence>
<dbReference type="GO" id="GO:0005737">
    <property type="term" value="C:cytoplasm"/>
    <property type="evidence" value="ECO:0007669"/>
    <property type="project" value="TreeGrafter"/>
</dbReference>
<dbReference type="InterPro" id="IPR001645">
    <property type="entry name" value="Folylpolyglutamate_synth"/>
</dbReference>
<comment type="caution">
    <text evidence="14">The sequence shown here is derived from an EMBL/GenBank/DDBJ whole genome shotgun (WGS) entry which is preliminary data.</text>
</comment>